<feature type="domain" description="HTH cro/C1-type" evidence="1">
    <location>
        <begin position="24"/>
        <end position="78"/>
    </location>
</feature>
<dbReference type="GO" id="GO:0003677">
    <property type="term" value="F:DNA binding"/>
    <property type="evidence" value="ECO:0007669"/>
    <property type="project" value="InterPro"/>
</dbReference>
<evidence type="ECO:0000313" key="2">
    <source>
        <dbReference type="EMBL" id="ODA68968.1"/>
    </source>
</evidence>
<dbReference type="PROSITE" id="PS50943">
    <property type="entry name" value="HTH_CROC1"/>
    <property type="match status" value="1"/>
</dbReference>
<dbReference type="Proteomes" id="UP000095087">
    <property type="component" value="Unassembled WGS sequence"/>
</dbReference>
<dbReference type="InterPro" id="IPR010982">
    <property type="entry name" value="Lambda_DNA-bd_dom_sf"/>
</dbReference>
<keyword evidence="3" id="KW-1185">Reference proteome</keyword>
<dbReference type="RefSeq" id="WP_069094311.1">
    <property type="nucleotide sequence ID" value="NZ_MASI01000001.1"/>
</dbReference>
<evidence type="ECO:0000313" key="3">
    <source>
        <dbReference type="Proteomes" id="UP000095087"/>
    </source>
</evidence>
<dbReference type="EMBL" id="MASI01000001">
    <property type="protein sequence ID" value="ODA68968.1"/>
    <property type="molecule type" value="Genomic_DNA"/>
</dbReference>
<sequence>MAKPENRSYSRYAREAAELLGVMIHNARIERALTIADVAERAGVSRGLVHRIENGDMGCSLGAAFEVAAILGLRLFDAGPTRLTGQLSMERDKLVLLPKAARHVAKGVKDEF</sequence>
<proteinExistence type="predicted"/>
<dbReference type="OrthoDB" id="7365273at2"/>
<comment type="caution">
    <text evidence="2">The sequence shown here is derived from an EMBL/GenBank/DDBJ whole genome shotgun (WGS) entry which is preliminary data.</text>
</comment>
<organism evidence="2 3">
    <name type="scientific">Methyloligella halotolerans</name>
    <dbReference type="NCBI Taxonomy" id="1177755"/>
    <lineage>
        <taxon>Bacteria</taxon>
        <taxon>Pseudomonadati</taxon>
        <taxon>Pseudomonadota</taxon>
        <taxon>Alphaproteobacteria</taxon>
        <taxon>Hyphomicrobiales</taxon>
        <taxon>Hyphomicrobiaceae</taxon>
        <taxon>Methyloligella</taxon>
    </lineage>
</organism>
<evidence type="ECO:0000259" key="1">
    <source>
        <dbReference type="PROSITE" id="PS50943"/>
    </source>
</evidence>
<dbReference type="InterPro" id="IPR001387">
    <property type="entry name" value="Cro/C1-type_HTH"/>
</dbReference>
<dbReference type="SMART" id="SM00530">
    <property type="entry name" value="HTH_XRE"/>
    <property type="match status" value="1"/>
</dbReference>
<dbReference type="Gene3D" id="1.10.260.40">
    <property type="entry name" value="lambda repressor-like DNA-binding domains"/>
    <property type="match status" value="1"/>
</dbReference>
<dbReference type="SUPFAM" id="SSF47413">
    <property type="entry name" value="lambda repressor-like DNA-binding domains"/>
    <property type="match status" value="1"/>
</dbReference>
<dbReference type="CDD" id="cd00093">
    <property type="entry name" value="HTH_XRE"/>
    <property type="match status" value="1"/>
</dbReference>
<dbReference type="Pfam" id="PF13560">
    <property type="entry name" value="HTH_31"/>
    <property type="match status" value="1"/>
</dbReference>
<protein>
    <submittedName>
        <fullName evidence="2">Helix-turn-helix protein</fullName>
    </submittedName>
</protein>
<dbReference type="AlphaFoldDB" id="A0A1E2S3R6"/>
<name>A0A1E2S3R6_9HYPH</name>
<gene>
    <name evidence="2" type="ORF">A7A08_00802</name>
</gene>
<dbReference type="STRING" id="1177755.A7A08_00802"/>
<reference evidence="2 3" key="1">
    <citation type="submission" date="2016-07" db="EMBL/GenBank/DDBJ databases">
        <title>Draft genome sequence of Methyloligella halotolerans C2T (VKM B-2706T=CCUG 61687T=DSM 25045T), a halotolerant polyhydroxybutyrate accumulating methylotroph.</title>
        <authorList>
            <person name="Vasilenko O.V."/>
            <person name="Doronina N.V."/>
            <person name="Poroshina M.N."/>
            <person name="Tarlachkov S.V."/>
            <person name="Trotsenko Y.A."/>
        </authorList>
    </citation>
    <scope>NUCLEOTIDE SEQUENCE [LARGE SCALE GENOMIC DNA]</scope>
    <source>
        <strain evidence="2 3">VKM B-2706</strain>
    </source>
</reference>
<accession>A0A1E2S3R6</accession>